<evidence type="ECO:0000256" key="5">
    <source>
        <dbReference type="ARBA" id="ARBA00022989"/>
    </source>
</evidence>
<dbReference type="CDD" id="cd07346">
    <property type="entry name" value="ABC_6TM_exporters"/>
    <property type="match status" value="1"/>
</dbReference>
<dbReference type="GO" id="GO:0016020">
    <property type="term" value="C:membrane"/>
    <property type="evidence" value="ECO:0007669"/>
    <property type="project" value="UniProtKB-SubCell"/>
</dbReference>
<dbReference type="GO" id="GO:0016887">
    <property type="term" value="F:ATP hydrolysis activity"/>
    <property type="evidence" value="ECO:0007669"/>
    <property type="project" value="InterPro"/>
</dbReference>
<organism evidence="10">
    <name type="scientific">Candidatus Heimdallarchaeum aukensis</name>
    <dbReference type="NCBI Taxonomy" id="2876573"/>
    <lineage>
        <taxon>Archaea</taxon>
        <taxon>Promethearchaeati</taxon>
        <taxon>Candidatus Heimdallarchaeota</taxon>
        <taxon>Candidatus Heimdallarchaeia (ex Rinke et al. 2021) (nom. nud.)</taxon>
        <taxon>Candidatus Heimdallarchaeales</taxon>
        <taxon>Candidatus Heimdallarchaeaceae</taxon>
        <taxon>Candidatus Heimdallarchaeum</taxon>
    </lineage>
</organism>
<dbReference type="SMART" id="SM00382">
    <property type="entry name" value="AAA"/>
    <property type="match status" value="1"/>
</dbReference>
<keyword evidence="2 7" id="KW-0812">Transmembrane</keyword>
<dbReference type="InterPro" id="IPR027417">
    <property type="entry name" value="P-loop_NTPase"/>
</dbReference>
<dbReference type="GO" id="GO:0005524">
    <property type="term" value="F:ATP binding"/>
    <property type="evidence" value="ECO:0007669"/>
    <property type="project" value="UniProtKB-KW"/>
</dbReference>
<dbReference type="InterPro" id="IPR036640">
    <property type="entry name" value="ABC1_TM_sf"/>
</dbReference>
<dbReference type="SUPFAM" id="SSF52540">
    <property type="entry name" value="P-loop containing nucleoside triphosphate hydrolases"/>
    <property type="match status" value="1"/>
</dbReference>
<feature type="transmembrane region" description="Helical" evidence="7">
    <location>
        <begin position="162"/>
        <end position="181"/>
    </location>
</feature>
<dbReference type="Pfam" id="PF00664">
    <property type="entry name" value="ABC_membrane"/>
    <property type="match status" value="1"/>
</dbReference>
<keyword evidence="3" id="KW-0547">Nucleotide-binding</keyword>
<evidence type="ECO:0000259" key="9">
    <source>
        <dbReference type="PROSITE" id="PS50929"/>
    </source>
</evidence>
<comment type="subcellular location">
    <subcellularLocation>
        <location evidence="1">Membrane</location>
        <topology evidence="1">Multi-pass membrane protein</topology>
    </subcellularLocation>
</comment>
<protein>
    <submittedName>
        <fullName evidence="10">ABC transporter ATP-binding protein/permease</fullName>
    </submittedName>
</protein>
<dbReference type="AlphaFoldDB" id="A0A9Y1BMA6"/>
<dbReference type="PANTHER" id="PTHR24221">
    <property type="entry name" value="ATP-BINDING CASSETTE SUB-FAMILY B"/>
    <property type="match status" value="1"/>
</dbReference>
<dbReference type="PANTHER" id="PTHR24221:SF423">
    <property type="entry name" value="ABC TRANSPORTER"/>
    <property type="match status" value="1"/>
</dbReference>
<dbReference type="InterPro" id="IPR011527">
    <property type="entry name" value="ABC1_TM_dom"/>
</dbReference>
<evidence type="ECO:0000256" key="7">
    <source>
        <dbReference type="SAM" id="Phobius"/>
    </source>
</evidence>
<dbReference type="Pfam" id="PF00005">
    <property type="entry name" value="ABC_tran"/>
    <property type="match status" value="1"/>
</dbReference>
<feature type="domain" description="ABC transmembrane type-1" evidence="9">
    <location>
        <begin position="21"/>
        <end position="307"/>
    </location>
</feature>
<keyword evidence="6 7" id="KW-0472">Membrane</keyword>
<keyword evidence="4 10" id="KW-0067">ATP-binding</keyword>
<feature type="transmembrane region" description="Helical" evidence="7">
    <location>
        <begin position="21"/>
        <end position="44"/>
    </location>
</feature>
<gene>
    <name evidence="10" type="ORF">K9W45_02810</name>
</gene>
<evidence type="ECO:0000313" key="10">
    <source>
        <dbReference type="EMBL" id="UJG41402.1"/>
    </source>
</evidence>
<feature type="transmembrane region" description="Helical" evidence="7">
    <location>
        <begin position="59"/>
        <end position="91"/>
    </location>
</feature>
<dbReference type="GO" id="GO:0140359">
    <property type="term" value="F:ABC-type transporter activity"/>
    <property type="evidence" value="ECO:0007669"/>
    <property type="project" value="InterPro"/>
</dbReference>
<evidence type="ECO:0000256" key="2">
    <source>
        <dbReference type="ARBA" id="ARBA00022692"/>
    </source>
</evidence>
<dbReference type="Gene3D" id="1.20.1560.10">
    <property type="entry name" value="ABC transporter type 1, transmembrane domain"/>
    <property type="match status" value="1"/>
</dbReference>
<dbReference type="Gene3D" id="3.40.50.300">
    <property type="entry name" value="P-loop containing nucleotide triphosphate hydrolases"/>
    <property type="match status" value="1"/>
</dbReference>
<dbReference type="InterPro" id="IPR039421">
    <property type="entry name" value="Type_1_exporter"/>
</dbReference>
<feature type="transmembrane region" description="Helical" evidence="7">
    <location>
        <begin position="135"/>
        <end position="156"/>
    </location>
</feature>
<dbReference type="SUPFAM" id="SSF90123">
    <property type="entry name" value="ABC transporter transmembrane region"/>
    <property type="match status" value="1"/>
</dbReference>
<proteinExistence type="predicted"/>
<name>A0A9Y1BMA6_9ARCH</name>
<dbReference type="Proteomes" id="UP001201020">
    <property type="component" value="Chromosome"/>
</dbReference>
<keyword evidence="5 7" id="KW-1133">Transmembrane helix</keyword>
<feature type="transmembrane region" description="Helical" evidence="7">
    <location>
        <begin position="278"/>
        <end position="299"/>
    </location>
</feature>
<dbReference type="CDD" id="cd03228">
    <property type="entry name" value="ABCC_MRP_Like"/>
    <property type="match status" value="1"/>
</dbReference>
<evidence type="ECO:0000259" key="8">
    <source>
        <dbReference type="PROSITE" id="PS50893"/>
    </source>
</evidence>
<accession>A0A9Y1BMA6</accession>
<evidence type="ECO:0000256" key="6">
    <source>
        <dbReference type="ARBA" id="ARBA00023136"/>
    </source>
</evidence>
<dbReference type="InterPro" id="IPR003439">
    <property type="entry name" value="ABC_transporter-like_ATP-bd"/>
</dbReference>
<dbReference type="PROSITE" id="PS50893">
    <property type="entry name" value="ABC_TRANSPORTER_2"/>
    <property type="match status" value="1"/>
</dbReference>
<reference evidence="10" key="1">
    <citation type="journal article" date="2022" name="Nat. Microbiol.">
        <title>Unique mobile elements and scalable gene flow at the prokaryote-eukaryote boundary revealed by circularized Asgard archaea genomes.</title>
        <authorList>
            <person name="Wu F."/>
            <person name="Speth D.R."/>
            <person name="Philosof A."/>
            <person name="Cremiere A."/>
            <person name="Narayanan A."/>
            <person name="Barco R.A."/>
            <person name="Connon S.A."/>
            <person name="Amend J.P."/>
            <person name="Antoshechkin I.A."/>
            <person name="Orphan V.J."/>
        </authorList>
    </citation>
    <scope>NUCLEOTIDE SEQUENCE</scope>
    <source>
        <strain evidence="10">PM71</strain>
    </source>
</reference>
<dbReference type="PROSITE" id="PS50929">
    <property type="entry name" value="ABC_TM1F"/>
    <property type="match status" value="1"/>
</dbReference>
<sequence>MKEEKIRVLKLSWKLLKFKPVLVFLGFLSDILFFLTPLMVSLVIREIFNKIENISSFNISIWVLILFLIPLARAFNFLADAIFFVTMMPYVKQAQILLRKNMLIQIFSLPGAEALTDTAGESVSRFRGDVEEAIWFTYEITQKFSIAVFAGFSFFVMQKINWQVTAYLSIPFTVMIFLVLFSKKKIIELRKTRRKAAGAVTRAIGEIYHSIQAIKITNSEERVLRYFNTINEKRRKAEIKDELFVAILNSIYRITVSVGIGIVLYIVGNSLTNNTFTIGDLALFVGILNSLANFIWDIGDFIPRYLRTKVSYSRIFKLVRGRKRESYQKLEEKLVIYGPVYINKPYTDQKSDLNEDYEPLQKLVVRNLTYIFPNSNKGIEDVSFEIERGTFTVLTGRVGSGKTTLLRTLLGLYDKQSGEISWNNKKVEDCSLFFIPPRTAYTPQVPHLFSDTIKENILLGLEENNIDIEKALKLAVLEEEIEKFEKKSKTLIGPKGVMLSGGQKQRLATARMFARKSDLYIFDDLSSALDVKTEQELWKRIFRNKEMTCFAVSHRKMVLKKADKIILLKDGKIEQIGKLDELLAKSEEMQRIWKGEI</sequence>
<evidence type="ECO:0000256" key="3">
    <source>
        <dbReference type="ARBA" id="ARBA00022741"/>
    </source>
</evidence>
<feature type="domain" description="ABC transporter" evidence="8">
    <location>
        <begin position="363"/>
        <end position="595"/>
    </location>
</feature>
<evidence type="ECO:0000256" key="1">
    <source>
        <dbReference type="ARBA" id="ARBA00004141"/>
    </source>
</evidence>
<dbReference type="InterPro" id="IPR003593">
    <property type="entry name" value="AAA+_ATPase"/>
</dbReference>
<feature type="transmembrane region" description="Helical" evidence="7">
    <location>
        <begin position="243"/>
        <end position="266"/>
    </location>
</feature>
<evidence type="ECO:0000256" key="4">
    <source>
        <dbReference type="ARBA" id="ARBA00022840"/>
    </source>
</evidence>
<dbReference type="EMBL" id="CP084166">
    <property type="protein sequence ID" value="UJG41402.1"/>
    <property type="molecule type" value="Genomic_DNA"/>
</dbReference>